<reference evidence="21" key="1">
    <citation type="submission" date="2020-12" db="EMBL/GenBank/DDBJ databases">
        <authorList>
            <person name="Lin X.-L."/>
        </authorList>
    </citation>
    <scope>NUCLEOTIDE SEQUENCE</scope>
</reference>
<keyword evidence="6" id="KW-0813">Transport</keyword>
<keyword evidence="11 18" id="KW-0249">Electron transport</keyword>
<sequence>MFKNSYKFLFFNSMIIGSLISISASSWFSVWMGLEINLLSLIPLIMMSKNLFSSESSLKYFLIQAIASAVLLFSIIIFFLFMNLKYENNFIYSSLLINSSMMLKCGAAPFHFWLPSVMEGLTWMNNFLLMTWQKIAPLMILSYMMNFKLLIFSIFMAMIFGSLGGLNQTSLRKLMAFSSINHLGWMLAGMIFNQTLWLIYFFIYFFLNMSITFMLNNFKIFNINQTFTIFKSNKFLKLMLFLPLLSLGGLPPFLGFFPKWLIIEMLIKNNLYFLLNFMLFLTLITLYFYLRISYSTLLFNFSEMNWNYKLFIFKKNFLILSVINFISIFGLILIFLMYYLI</sequence>
<dbReference type="GO" id="GO:0005743">
    <property type="term" value="C:mitochondrial inner membrane"/>
    <property type="evidence" value="ECO:0007669"/>
    <property type="project" value="UniProtKB-SubCell"/>
</dbReference>
<dbReference type="InterPro" id="IPR050175">
    <property type="entry name" value="Complex_I_Subunit_2"/>
</dbReference>
<dbReference type="InterPro" id="IPR001750">
    <property type="entry name" value="ND/Mrp_TM"/>
</dbReference>
<comment type="similarity">
    <text evidence="3 18">Belongs to the complex I subunit 2 family.</text>
</comment>
<dbReference type="EMBL" id="MW373526">
    <property type="protein sequence ID" value="QTT60906.1"/>
    <property type="molecule type" value="Genomic_DNA"/>
</dbReference>
<evidence type="ECO:0000256" key="5">
    <source>
        <dbReference type="ARBA" id="ARBA00021008"/>
    </source>
</evidence>
<evidence type="ECO:0000256" key="4">
    <source>
        <dbReference type="ARBA" id="ARBA00012944"/>
    </source>
</evidence>
<protein>
    <recommendedName>
        <fullName evidence="5 18">NADH-ubiquinone oxidoreductase chain 2</fullName>
        <ecNumber evidence="4 18">7.1.1.2</ecNumber>
    </recommendedName>
</protein>
<feature type="transmembrane region" description="Helical" evidence="18">
    <location>
        <begin position="90"/>
        <end position="114"/>
    </location>
</feature>
<evidence type="ECO:0000256" key="3">
    <source>
        <dbReference type="ARBA" id="ARBA00007012"/>
    </source>
</evidence>
<evidence type="ECO:0000256" key="1">
    <source>
        <dbReference type="ARBA" id="ARBA00003257"/>
    </source>
</evidence>
<dbReference type="PANTHER" id="PTHR46552">
    <property type="entry name" value="NADH-UBIQUINONE OXIDOREDUCTASE CHAIN 2"/>
    <property type="match status" value="1"/>
</dbReference>
<proteinExistence type="inferred from homology"/>
<dbReference type="GO" id="GO:0006120">
    <property type="term" value="P:mitochondrial electron transport, NADH to ubiquinone"/>
    <property type="evidence" value="ECO:0007669"/>
    <property type="project" value="InterPro"/>
</dbReference>
<feature type="transmembrane region" description="Helical" evidence="18">
    <location>
        <begin position="149"/>
        <end position="167"/>
    </location>
</feature>
<keyword evidence="8 18" id="KW-0812">Transmembrane</keyword>
<evidence type="ECO:0000256" key="15">
    <source>
        <dbReference type="ARBA" id="ARBA00023128"/>
    </source>
</evidence>
<keyword evidence="15 18" id="KW-0496">Mitochondrion</keyword>
<gene>
    <name evidence="21" type="primary">ND2</name>
</gene>
<dbReference type="Pfam" id="PF00361">
    <property type="entry name" value="Proton_antipo_M"/>
    <property type="match status" value="1"/>
</dbReference>
<name>A0A8A9WQV7_9DIPT</name>
<keyword evidence="7 18" id="KW-0679">Respiratory chain</keyword>
<evidence type="ECO:0000256" key="2">
    <source>
        <dbReference type="ARBA" id="ARBA00004448"/>
    </source>
</evidence>
<comment type="function">
    <text evidence="1">Core subunit of the mitochondrial membrane respiratory chain NADH dehydrogenase (Complex I) that is believed to belong to the minimal assembly required for catalysis. Complex I functions in the transfer of electrons from NADH to the respiratory chain. The immediate electron acceptor for the enzyme is believed to be ubiquinone.</text>
</comment>
<dbReference type="InterPro" id="IPR010933">
    <property type="entry name" value="NADH_DH_su2_C"/>
</dbReference>
<feature type="domain" description="NADH:quinone oxidoreductase/Mrp antiporter transmembrane" evidence="19">
    <location>
        <begin position="24"/>
        <end position="285"/>
    </location>
</feature>
<evidence type="ECO:0000313" key="21">
    <source>
        <dbReference type="EMBL" id="QTT60906.1"/>
    </source>
</evidence>
<dbReference type="InterPro" id="IPR003917">
    <property type="entry name" value="NADH_UbQ_OxRdtase_chain2"/>
</dbReference>
<feature type="transmembrane region" description="Helical" evidence="18">
    <location>
        <begin position="198"/>
        <end position="218"/>
    </location>
</feature>
<evidence type="ECO:0000256" key="16">
    <source>
        <dbReference type="ARBA" id="ARBA00023136"/>
    </source>
</evidence>
<dbReference type="PRINTS" id="PR01436">
    <property type="entry name" value="NADHDHGNASE2"/>
</dbReference>
<dbReference type="GO" id="GO:0008137">
    <property type="term" value="F:NADH dehydrogenase (ubiquinone) activity"/>
    <property type="evidence" value="ECO:0007669"/>
    <property type="project" value="UniProtKB-EC"/>
</dbReference>
<keyword evidence="12 18" id="KW-1133">Transmembrane helix</keyword>
<dbReference type="AlphaFoldDB" id="A0A8A9WQV7"/>
<evidence type="ECO:0000256" key="13">
    <source>
        <dbReference type="ARBA" id="ARBA00023027"/>
    </source>
</evidence>
<evidence type="ECO:0000256" key="6">
    <source>
        <dbReference type="ARBA" id="ARBA00022448"/>
    </source>
</evidence>
<keyword evidence="13 18" id="KW-0520">NAD</keyword>
<feature type="transmembrane region" description="Helical" evidence="18">
    <location>
        <begin position="317"/>
        <end position="340"/>
    </location>
</feature>
<evidence type="ECO:0000256" key="8">
    <source>
        <dbReference type="ARBA" id="ARBA00022692"/>
    </source>
</evidence>
<evidence type="ECO:0000256" key="10">
    <source>
        <dbReference type="ARBA" id="ARBA00022967"/>
    </source>
</evidence>
<evidence type="ECO:0000256" key="12">
    <source>
        <dbReference type="ARBA" id="ARBA00022989"/>
    </source>
</evidence>
<feature type="transmembrane region" description="Helical" evidence="18">
    <location>
        <begin position="60"/>
        <end position="84"/>
    </location>
</feature>
<comment type="catalytic activity">
    <reaction evidence="17 18">
        <text>a ubiquinone + NADH + 5 H(+)(in) = a ubiquinol + NAD(+) + 4 H(+)(out)</text>
        <dbReference type="Rhea" id="RHEA:29091"/>
        <dbReference type="Rhea" id="RHEA-COMP:9565"/>
        <dbReference type="Rhea" id="RHEA-COMP:9566"/>
        <dbReference type="ChEBI" id="CHEBI:15378"/>
        <dbReference type="ChEBI" id="CHEBI:16389"/>
        <dbReference type="ChEBI" id="CHEBI:17976"/>
        <dbReference type="ChEBI" id="CHEBI:57540"/>
        <dbReference type="ChEBI" id="CHEBI:57945"/>
        <dbReference type="EC" id="7.1.1.2"/>
    </reaction>
</comment>
<keyword evidence="14 18" id="KW-0830">Ubiquinone</keyword>
<evidence type="ECO:0000256" key="7">
    <source>
        <dbReference type="ARBA" id="ARBA00022660"/>
    </source>
</evidence>
<dbReference type="EC" id="7.1.1.2" evidence="4 18"/>
<keyword evidence="16 18" id="KW-0472">Membrane</keyword>
<feature type="transmembrane region" description="Helical" evidence="18">
    <location>
        <begin position="238"/>
        <end position="258"/>
    </location>
</feature>
<dbReference type="PANTHER" id="PTHR46552:SF1">
    <property type="entry name" value="NADH-UBIQUINONE OXIDOREDUCTASE CHAIN 2"/>
    <property type="match status" value="1"/>
</dbReference>
<dbReference type="RefSeq" id="YP_010249775.1">
    <property type="nucleotide sequence ID" value="NC_060345.1"/>
</dbReference>
<feature type="domain" description="NADH dehydrogenase subunit 2 C-terminal" evidence="20">
    <location>
        <begin position="286"/>
        <end position="338"/>
    </location>
</feature>
<evidence type="ECO:0000256" key="11">
    <source>
        <dbReference type="ARBA" id="ARBA00022982"/>
    </source>
</evidence>
<keyword evidence="10 18" id="KW-1278">Translocase</keyword>
<dbReference type="GeneID" id="70589742"/>
<organism evidence="21">
    <name type="scientific">Rheocricotopus villiculus</name>
    <dbReference type="NCBI Taxonomy" id="2781637"/>
    <lineage>
        <taxon>Eukaryota</taxon>
        <taxon>Metazoa</taxon>
        <taxon>Ecdysozoa</taxon>
        <taxon>Arthropoda</taxon>
        <taxon>Hexapoda</taxon>
        <taxon>Insecta</taxon>
        <taxon>Pterygota</taxon>
        <taxon>Neoptera</taxon>
        <taxon>Endopterygota</taxon>
        <taxon>Diptera</taxon>
        <taxon>Nematocera</taxon>
        <taxon>Chironomoidea</taxon>
        <taxon>Chironomidae</taxon>
        <taxon>Rheocricotopus</taxon>
    </lineage>
</organism>
<evidence type="ECO:0000256" key="9">
    <source>
        <dbReference type="ARBA" id="ARBA00022792"/>
    </source>
</evidence>
<feature type="transmembrane region" description="Helical" evidence="18">
    <location>
        <begin position="270"/>
        <end position="290"/>
    </location>
</feature>
<keyword evidence="9 18" id="KW-0999">Mitochondrion inner membrane</keyword>
<evidence type="ECO:0000259" key="20">
    <source>
        <dbReference type="Pfam" id="PF06444"/>
    </source>
</evidence>
<accession>A0A8A9WQV7</accession>
<comment type="subcellular location">
    <subcellularLocation>
        <location evidence="2 18">Mitochondrion inner membrane</location>
        <topology evidence="2 18">Multi-pass membrane protein</topology>
    </subcellularLocation>
</comment>
<evidence type="ECO:0000256" key="14">
    <source>
        <dbReference type="ARBA" id="ARBA00023075"/>
    </source>
</evidence>
<geneLocation type="mitochondrion" evidence="21"/>
<feature type="transmembrane region" description="Helical" evidence="18">
    <location>
        <begin position="7"/>
        <end position="24"/>
    </location>
</feature>
<dbReference type="CTD" id="4536"/>
<comment type="function">
    <text evidence="18">Core subunit of the mitochondrial membrane respiratory chain NADH dehydrogenase (Complex I) which catalyzes electron transfer from NADH through the respiratory chain, using ubiquinone as an electron acceptor. Essential for the catalytic activity and assembly of complex I.</text>
</comment>
<evidence type="ECO:0000259" key="19">
    <source>
        <dbReference type="Pfam" id="PF00361"/>
    </source>
</evidence>
<evidence type="ECO:0000256" key="18">
    <source>
        <dbReference type="RuleBase" id="RU003403"/>
    </source>
</evidence>
<evidence type="ECO:0000256" key="17">
    <source>
        <dbReference type="ARBA" id="ARBA00049551"/>
    </source>
</evidence>
<dbReference type="Pfam" id="PF06444">
    <property type="entry name" value="NADH_dehy_S2_C"/>
    <property type="match status" value="1"/>
</dbReference>